<feature type="region of interest" description="Disordered" evidence="1">
    <location>
        <begin position="127"/>
        <end position="185"/>
    </location>
</feature>
<feature type="transmembrane region" description="Helical" evidence="2">
    <location>
        <begin position="65"/>
        <end position="89"/>
    </location>
</feature>
<keyword evidence="2" id="KW-0472">Membrane</keyword>
<evidence type="ECO:0000313" key="5">
    <source>
        <dbReference type="Proteomes" id="UP000813444"/>
    </source>
</evidence>
<evidence type="ECO:0000256" key="3">
    <source>
        <dbReference type="SAM" id="SignalP"/>
    </source>
</evidence>
<dbReference type="EMBL" id="JAGPNK010000003">
    <property type="protein sequence ID" value="KAH7324823.1"/>
    <property type="molecule type" value="Genomic_DNA"/>
</dbReference>
<name>A0A8K0T372_9HYPO</name>
<keyword evidence="2" id="KW-1133">Transmembrane helix</keyword>
<gene>
    <name evidence="4" type="ORF">B0I35DRAFT_170439</name>
</gene>
<reference evidence="4" key="1">
    <citation type="journal article" date="2021" name="Nat. Commun.">
        <title>Genetic determinants of endophytism in the Arabidopsis root mycobiome.</title>
        <authorList>
            <person name="Mesny F."/>
            <person name="Miyauchi S."/>
            <person name="Thiergart T."/>
            <person name="Pickel B."/>
            <person name="Atanasova L."/>
            <person name="Karlsson M."/>
            <person name="Huettel B."/>
            <person name="Barry K.W."/>
            <person name="Haridas S."/>
            <person name="Chen C."/>
            <person name="Bauer D."/>
            <person name="Andreopoulos W."/>
            <person name="Pangilinan J."/>
            <person name="LaButti K."/>
            <person name="Riley R."/>
            <person name="Lipzen A."/>
            <person name="Clum A."/>
            <person name="Drula E."/>
            <person name="Henrissat B."/>
            <person name="Kohler A."/>
            <person name="Grigoriev I.V."/>
            <person name="Martin F.M."/>
            <person name="Hacquard S."/>
        </authorList>
    </citation>
    <scope>NUCLEOTIDE SEQUENCE</scope>
    <source>
        <strain evidence="4">MPI-CAGE-CH-0235</strain>
    </source>
</reference>
<keyword evidence="2" id="KW-0812">Transmembrane</keyword>
<accession>A0A8K0T372</accession>
<protein>
    <submittedName>
        <fullName evidence="4">Uncharacterized protein</fullName>
    </submittedName>
</protein>
<evidence type="ECO:0000256" key="1">
    <source>
        <dbReference type="SAM" id="MobiDB-lite"/>
    </source>
</evidence>
<evidence type="ECO:0000313" key="4">
    <source>
        <dbReference type="EMBL" id="KAH7324823.1"/>
    </source>
</evidence>
<evidence type="ECO:0000256" key="2">
    <source>
        <dbReference type="SAM" id="Phobius"/>
    </source>
</evidence>
<feature type="chain" id="PRO_5035452502" evidence="3">
    <location>
        <begin position="28"/>
        <end position="277"/>
    </location>
</feature>
<proteinExistence type="predicted"/>
<sequence>MDIRNSVLFDWLRGLLAFLALLSPSSPNITSPPILKYYPLVISKYFSSSTLFIHHHPPSLSPSPVGPVCSNLLLGRVLISSVVVVLTVAASRLRIVAVAAVLAVATRTLLVLAVVAVLSVRVGSSSTRSRGRRSVSSGRSNGSPSHSRSGRRGAVSSGSSGRRGPVGSSRSRGNQSISRSRGRGDGNLRVWRRKDLRRKDLLVITVVLVLQSQSRSVLSTAQYKIQLWGSPVVCIPCCTCTFHTWRIRLACPWPRGQHQHQHQQLVQPAGKGPRREW</sequence>
<comment type="caution">
    <text evidence="4">The sequence shown here is derived from an EMBL/GenBank/DDBJ whole genome shotgun (WGS) entry which is preliminary data.</text>
</comment>
<feature type="signal peptide" evidence="3">
    <location>
        <begin position="1"/>
        <end position="27"/>
    </location>
</feature>
<keyword evidence="3" id="KW-0732">Signal</keyword>
<dbReference type="Proteomes" id="UP000813444">
    <property type="component" value="Unassembled WGS sequence"/>
</dbReference>
<feature type="compositionally biased region" description="Low complexity" evidence="1">
    <location>
        <begin position="127"/>
        <end position="173"/>
    </location>
</feature>
<dbReference type="AlphaFoldDB" id="A0A8K0T372"/>
<organism evidence="4 5">
    <name type="scientific">Stachybotrys elegans</name>
    <dbReference type="NCBI Taxonomy" id="80388"/>
    <lineage>
        <taxon>Eukaryota</taxon>
        <taxon>Fungi</taxon>
        <taxon>Dikarya</taxon>
        <taxon>Ascomycota</taxon>
        <taxon>Pezizomycotina</taxon>
        <taxon>Sordariomycetes</taxon>
        <taxon>Hypocreomycetidae</taxon>
        <taxon>Hypocreales</taxon>
        <taxon>Stachybotryaceae</taxon>
        <taxon>Stachybotrys</taxon>
    </lineage>
</organism>
<keyword evidence="5" id="KW-1185">Reference proteome</keyword>
<feature type="transmembrane region" description="Helical" evidence="2">
    <location>
        <begin position="95"/>
        <end position="120"/>
    </location>
</feature>